<organism evidence="1 2">
    <name type="scientific">Pleurodeles waltl</name>
    <name type="common">Iberian ribbed newt</name>
    <dbReference type="NCBI Taxonomy" id="8319"/>
    <lineage>
        <taxon>Eukaryota</taxon>
        <taxon>Metazoa</taxon>
        <taxon>Chordata</taxon>
        <taxon>Craniata</taxon>
        <taxon>Vertebrata</taxon>
        <taxon>Euteleostomi</taxon>
        <taxon>Amphibia</taxon>
        <taxon>Batrachia</taxon>
        <taxon>Caudata</taxon>
        <taxon>Salamandroidea</taxon>
        <taxon>Salamandridae</taxon>
        <taxon>Pleurodelinae</taxon>
        <taxon>Pleurodeles</taxon>
    </lineage>
</organism>
<reference evidence="1" key="1">
    <citation type="journal article" date="2022" name="bioRxiv">
        <title>Sequencing and chromosome-scale assembly of the giantPleurodeles waltlgenome.</title>
        <authorList>
            <person name="Brown T."/>
            <person name="Elewa A."/>
            <person name="Iarovenko S."/>
            <person name="Subramanian E."/>
            <person name="Araus A.J."/>
            <person name="Petzold A."/>
            <person name="Susuki M."/>
            <person name="Suzuki K.-i.T."/>
            <person name="Hayashi T."/>
            <person name="Toyoda A."/>
            <person name="Oliveira C."/>
            <person name="Osipova E."/>
            <person name="Leigh N.D."/>
            <person name="Simon A."/>
            <person name="Yun M.H."/>
        </authorList>
    </citation>
    <scope>NUCLEOTIDE SEQUENCE</scope>
    <source>
        <strain evidence="1">20211129_DDA</strain>
        <tissue evidence="1">Liver</tissue>
    </source>
</reference>
<name>A0AAV7LS51_PLEWA</name>
<proteinExistence type="predicted"/>
<sequence length="194" mass="21082">MPRTGSRCLAGGQNPWVAGAVPPPRPLPRAGAICRKWAALHAPRYERYGGPSAIYGNRTAVQAPCLLLARPIVIIIGCSIAVIEIENGLLSAALEDPSHEAAISRRDLWLALYSANLPLLEVFIACFQLFGYLVTCALVAHHLATVDACQLNAVVGRPVHFIELFIRATTISEDFSLSSGVLRHIYYVHLLLSF</sequence>
<protein>
    <submittedName>
        <fullName evidence="1">Uncharacterized protein</fullName>
    </submittedName>
</protein>
<accession>A0AAV7LS51</accession>
<keyword evidence="2" id="KW-1185">Reference proteome</keyword>
<dbReference type="Proteomes" id="UP001066276">
    <property type="component" value="Chromosome 11"/>
</dbReference>
<comment type="caution">
    <text evidence="1">The sequence shown here is derived from an EMBL/GenBank/DDBJ whole genome shotgun (WGS) entry which is preliminary data.</text>
</comment>
<dbReference type="AlphaFoldDB" id="A0AAV7LS51"/>
<evidence type="ECO:0000313" key="2">
    <source>
        <dbReference type="Proteomes" id="UP001066276"/>
    </source>
</evidence>
<evidence type="ECO:0000313" key="1">
    <source>
        <dbReference type="EMBL" id="KAJ1093819.1"/>
    </source>
</evidence>
<gene>
    <name evidence="1" type="ORF">NDU88_006910</name>
</gene>
<dbReference type="EMBL" id="JANPWB010000015">
    <property type="protein sequence ID" value="KAJ1093819.1"/>
    <property type="molecule type" value="Genomic_DNA"/>
</dbReference>